<keyword evidence="3" id="KW-0378">Hydrolase</keyword>
<evidence type="ECO:0000313" key="8">
    <source>
        <dbReference type="Proteomes" id="UP000192578"/>
    </source>
</evidence>
<feature type="active site" description="Proton donor" evidence="5">
    <location>
        <position position="109"/>
    </location>
</feature>
<dbReference type="EMBL" id="MTYJ01000151">
    <property type="protein sequence ID" value="OQV12211.1"/>
    <property type="molecule type" value="Genomic_DNA"/>
</dbReference>
<evidence type="ECO:0000256" key="4">
    <source>
        <dbReference type="ARBA" id="ARBA00022842"/>
    </source>
</evidence>
<dbReference type="NCBIfam" id="TIGR02244">
    <property type="entry name" value="HAD-IG-Ncltidse"/>
    <property type="match status" value="1"/>
</dbReference>
<name>A0A1W0WAI9_HYPEX</name>
<dbReference type="AlphaFoldDB" id="A0A1W0WAI9"/>
<keyword evidence="8" id="KW-1185">Reference proteome</keyword>
<keyword evidence="4 6" id="KW-0460">Magnesium</keyword>
<proteinExistence type="inferred from homology"/>
<dbReference type="Gene3D" id="3.40.50.1000">
    <property type="entry name" value="HAD superfamily/HAD-like"/>
    <property type="match status" value="1"/>
</dbReference>
<evidence type="ECO:0000256" key="1">
    <source>
        <dbReference type="ARBA" id="ARBA00009589"/>
    </source>
</evidence>
<dbReference type="SUPFAM" id="SSF56784">
    <property type="entry name" value="HAD-like"/>
    <property type="match status" value="1"/>
</dbReference>
<evidence type="ECO:0000256" key="6">
    <source>
        <dbReference type="PIRSR" id="PIRSR017434-2"/>
    </source>
</evidence>
<dbReference type="GO" id="GO:0008253">
    <property type="term" value="F:5'-nucleotidase activity"/>
    <property type="evidence" value="ECO:0007669"/>
    <property type="project" value="TreeGrafter"/>
</dbReference>
<comment type="caution">
    <text evidence="7">The sequence shown here is derived from an EMBL/GenBank/DDBJ whole genome shotgun (WGS) entry which is preliminary data.</text>
</comment>
<dbReference type="Proteomes" id="UP000192578">
    <property type="component" value="Unassembled WGS sequence"/>
</dbReference>
<dbReference type="Pfam" id="PF05761">
    <property type="entry name" value="5_nucleotid"/>
    <property type="match status" value="1"/>
</dbReference>
<dbReference type="InterPro" id="IPR016695">
    <property type="entry name" value="Pur_nucleotidase"/>
</dbReference>
<gene>
    <name evidence="7" type="ORF">BV898_13553</name>
</gene>
<dbReference type="OrthoDB" id="409330at2759"/>
<dbReference type="InterPro" id="IPR023214">
    <property type="entry name" value="HAD_sf"/>
</dbReference>
<evidence type="ECO:0000256" key="2">
    <source>
        <dbReference type="ARBA" id="ARBA00022723"/>
    </source>
</evidence>
<sequence>MSICLRLLAHPPKRQAIQWSIGKRCSSSSPPDPSAYAVRESAPQRVLSSPGYKEQPLWSAQKVLNIYAKSKKAIEGKKDFEQRFRNPRGIFANNELELSEINVYGFDYDYTLAAYSSDLHNVIYDLAVKNLINVYKYPAGIAEMPYNPAFAVRGLHFDIGKSLLMKIDSYHNVQLGSVYRGMSPVSKEDVREIYGGTHIPLEMLNDFWGRSVGSRMVHLIDMFSPPQTLLLANTVEYFIRHQIPFDSEYIYWDINGAIQLVHNTGQVHSVIMKNESRFLLQDSGLREFLSRINASGKKLFLITNSGYAFVNSGLTYLVGKDWRDLFDVVVCQARKPKFFYQTTRPFRLMSESTGTHSWDRVSQFSRGKVYLEGNLNSFMKLTGWHGSQVLYFGDHVYSDLADAGLKHGWRTGAIIPELEREIHIQSSAEFVRDLTWLSTLQFLIDKLQLTPDSVEKATILEEWMNEKRSIRLRLKGLFNPHFGSLFRTHHNPTYLSRRLSRFADVYTSALSNLLPFSLNHTFYPKRNALPHEWQVRPELHGLGH</sequence>
<organism evidence="7 8">
    <name type="scientific">Hypsibius exemplaris</name>
    <name type="common">Freshwater tardigrade</name>
    <dbReference type="NCBI Taxonomy" id="2072580"/>
    <lineage>
        <taxon>Eukaryota</taxon>
        <taxon>Metazoa</taxon>
        <taxon>Ecdysozoa</taxon>
        <taxon>Tardigrada</taxon>
        <taxon>Eutardigrada</taxon>
        <taxon>Parachela</taxon>
        <taxon>Hypsibioidea</taxon>
        <taxon>Hypsibiidae</taxon>
        <taxon>Hypsibius</taxon>
    </lineage>
</organism>
<feature type="binding site" evidence="6">
    <location>
        <position position="107"/>
    </location>
    <ligand>
        <name>Mg(2+)</name>
        <dbReference type="ChEBI" id="CHEBI:18420"/>
    </ligand>
</feature>
<reference evidence="8" key="1">
    <citation type="submission" date="2017-01" db="EMBL/GenBank/DDBJ databases">
        <title>Comparative genomics of anhydrobiosis in the tardigrade Hypsibius dujardini.</title>
        <authorList>
            <person name="Yoshida Y."/>
            <person name="Koutsovoulos G."/>
            <person name="Laetsch D."/>
            <person name="Stevens L."/>
            <person name="Kumar S."/>
            <person name="Horikawa D."/>
            <person name="Ishino K."/>
            <person name="Komine S."/>
            <person name="Tomita M."/>
            <person name="Blaxter M."/>
            <person name="Arakawa K."/>
        </authorList>
    </citation>
    <scope>NUCLEOTIDE SEQUENCE [LARGE SCALE GENOMIC DNA]</scope>
    <source>
        <strain evidence="8">Z151</strain>
    </source>
</reference>
<feature type="binding site" evidence="6">
    <location>
        <position position="109"/>
    </location>
    <ligand>
        <name>GMP</name>
        <dbReference type="ChEBI" id="CHEBI:58115"/>
    </ligand>
</feature>
<feature type="active site" description="Nucleophile" evidence="5">
    <location>
        <position position="107"/>
    </location>
</feature>
<dbReference type="PANTHER" id="PTHR12103:SF12">
    <property type="entry name" value="FI20020P1"/>
    <property type="match status" value="1"/>
</dbReference>
<keyword evidence="2 6" id="KW-0479">Metal-binding</keyword>
<dbReference type="GO" id="GO:0046872">
    <property type="term" value="F:metal ion binding"/>
    <property type="evidence" value="ECO:0007669"/>
    <property type="project" value="UniProtKB-KW"/>
</dbReference>
<protein>
    <submittedName>
        <fullName evidence="7">5'-nucleotidase domain-containing protein 3</fullName>
    </submittedName>
</protein>
<evidence type="ECO:0000313" key="7">
    <source>
        <dbReference type="EMBL" id="OQV12211.1"/>
    </source>
</evidence>
<dbReference type="InterPro" id="IPR008380">
    <property type="entry name" value="HAD-SF_hydro_IG_5-nucl"/>
</dbReference>
<evidence type="ECO:0000256" key="5">
    <source>
        <dbReference type="PIRSR" id="PIRSR017434-1"/>
    </source>
</evidence>
<comment type="cofactor">
    <cofactor evidence="6">
        <name>Mg(2+)</name>
        <dbReference type="ChEBI" id="CHEBI:18420"/>
    </cofactor>
    <text evidence="6">Binds 1 Mg(2+) ion per subunit.</text>
</comment>
<comment type="similarity">
    <text evidence="1">Belongs to the 5'(3')-deoxyribonucleotidase family.</text>
</comment>
<dbReference type="InterPro" id="IPR036412">
    <property type="entry name" value="HAD-like_sf"/>
</dbReference>
<feature type="binding site" evidence="6">
    <location>
        <position position="394"/>
    </location>
    <ligand>
        <name>Mg(2+)</name>
        <dbReference type="ChEBI" id="CHEBI:18420"/>
    </ligand>
</feature>
<dbReference type="PANTHER" id="PTHR12103">
    <property type="entry name" value="5'-NUCLEOTIDASE DOMAIN-CONTAINING"/>
    <property type="match status" value="1"/>
</dbReference>
<evidence type="ECO:0000256" key="3">
    <source>
        <dbReference type="ARBA" id="ARBA00022801"/>
    </source>
</evidence>
<dbReference type="PIRSF" id="PIRSF017434">
    <property type="entry name" value="Purine_5'-nucleotidase"/>
    <property type="match status" value="1"/>
</dbReference>
<accession>A0A1W0WAI9</accession>